<comment type="caution">
    <text evidence="1">The sequence shown here is derived from an EMBL/GenBank/DDBJ whole genome shotgun (WGS) entry which is preliminary data.</text>
</comment>
<evidence type="ECO:0000313" key="1">
    <source>
        <dbReference type="EMBL" id="TXG02173.1"/>
    </source>
</evidence>
<reference evidence="1 2" key="1">
    <citation type="submission" date="2019-08" db="EMBL/GenBank/DDBJ databases">
        <title>Massilia golmudensis sp. nov., isolated from sand in the Qinghai-Tibetan Plateau.</title>
        <authorList>
            <person name="Zhang B."/>
        </authorList>
    </citation>
    <scope>NUCLEOTIDE SEQUENCE [LARGE SCALE GENOMIC DNA]</scope>
    <source>
        <strain evidence="1 2">GEM5</strain>
    </source>
</reference>
<dbReference type="Proteomes" id="UP000321413">
    <property type="component" value="Unassembled WGS sequence"/>
</dbReference>
<name>A0A5C7G7W7_9BURK</name>
<keyword evidence="2" id="KW-1185">Reference proteome</keyword>
<protein>
    <submittedName>
        <fullName evidence="1">Uncharacterized protein</fullName>
    </submittedName>
</protein>
<sequence>MHSSLTPYLFLVGRAPRPSNACSAPAWRRVGHTCRAGARCSDKGVEKAAKAVQEYEALLDRINGKTVGIDPSFYADRDKLYAGYKAGKQSLSECVATVETYIGQQPFAKQAEQDRLRAAVRILSPRPMDSPKRSAEKLAVSLAPRVYTGQSAPGSPSAACAWADAVIAAGKPA</sequence>
<evidence type="ECO:0000313" key="2">
    <source>
        <dbReference type="Proteomes" id="UP000321413"/>
    </source>
</evidence>
<dbReference type="AlphaFoldDB" id="A0A5C7G7W7"/>
<dbReference type="RefSeq" id="WP_147932978.1">
    <property type="nucleotide sequence ID" value="NZ_VPFD01000001.1"/>
</dbReference>
<proteinExistence type="predicted"/>
<gene>
    <name evidence="1" type="ORF">FVD38_00075</name>
</gene>
<organism evidence="1 2">
    <name type="scientific">Massilia arenae</name>
    <dbReference type="NCBI Taxonomy" id="2603288"/>
    <lineage>
        <taxon>Bacteria</taxon>
        <taxon>Pseudomonadati</taxon>
        <taxon>Pseudomonadota</taxon>
        <taxon>Betaproteobacteria</taxon>
        <taxon>Burkholderiales</taxon>
        <taxon>Oxalobacteraceae</taxon>
        <taxon>Telluria group</taxon>
        <taxon>Massilia</taxon>
    </lineage>
</organism>
<accession>A0A5C7G7W7</accession>
<dbReference type="EMBL" id="VPFD01000001">
    <property type="protein sequence ID" value="TXG02173.1"/>
    <property type="molecule type" value="Genomic_DNA"/>
</dbReference>